<feature type="domain" description="Electron transfer flavoprotein alpha/beta-subunit N-terminal" evidence="2">
    <location>
        <begin position="7"/>
        <end position="188"/>
    </location>
</feature>
<dbReference type="RefSeq" id="WP_274259205.1">
    <property type="nucleotide sequence ID" value="NZ_CP117884.1"/>
</dbReference>
<dbReference type="Gene3D" id="3.40.50.620">
    <property type="entry name" value="HUPs"/>
    <property type="match status" value="1"/>
</dbReference>
<comment type="similarity">
    <text evidence="1">Belongs to the ETF alpha-subunit/FixB family.</text>
</comment>
<dbReference type="InterPro" id="IPR029035">
    <property type="entry name" value="DHS-like_NAD/FAD-binding_dom"/>
</dbReference>
<proteinExistence type="inferred from homology"/>
<reference evidence="3 4" key="1">
    <citation type="submission" date="2023-02" db="EMBL/GenBank/DDBJ databases">
        <title>Genome sequence of Lacticaseibacillus sp. KACC 23028.</title>
        <authorList>
            <person name="Kim S."/>
            <person name="Heo J."/>
            <person name="Kwon S.-W."/>
        </authorList>
    </citation>
    <scope>NUCLEOTIDE SEQUENCE [LARGE SCALE GENOMIC DNA]</scope>
    <source>
        <strain evidence="3 4">KACC 23028</strain>
    </source>
</reference>
<dbReference type="Pfam" id="PF00766">
    <property type="entry name" value="ETF_alpha"/>
    <property type="match status" value="1"/>
</dbReference>
<dbReference type="PANTHER" id="PTHR43153">
    <property type="entry name" value="ELECTRON TRANSFER FLAVOPROTEIN ALPHA"/>
    <property type="match status" value="1"/>
</dbReference>
<evidence type="ECO:0000313" key="4">
    <source>
        <dbReference type="Proteomes" id="UP001220377"/>
    </source>
</evidence>
<accession>A0ABY7WSB7</accession>
<keyword evidence="4" id="KW-1185">Reference proteome</keyword>
<dbReference type="SMART" id="SM00893">
    <property type="entry name" value="ETF"/>
    <property type="match status" value="1"/>
</dbReference>
<dbReference type="SUPFAM" id="SSF52402">
    <property type="entry name" value="Adenine nucleotide alpha hydrolases-like"/>
    <property type="match status" value="1"/>
</dbReference>
<dbReference type="InterPro" id="IPR014731">
    <property type="entry name" value="ETF_asu_C"/>
</dbReference>
<evidence type="ECO:0000256" key="1">
    <source>
        <dbReference type="ARBA" id="ARBA00005817"/>
    </source>
</evidence>
<dbReference type="EMBL" id="CP117884">
    <property type="protein sequence ID" value="WDF82025.1"/>
    <property type="molecule type" value="Genomic_DNA"/>
</dbReference>
<dbReference type="Pfam" id="PF01012">
    <property type="entry name" value="ETF"/>
    <property type="match status" value="1"/>
</dbReference>
<dbReference type="PANTHER" id="PTHR43153:SF1">
    <property type="entry name" value="ELECTRON TRANSFER FLAVOPROTEIN SUBUNIT ALPHA, MITOCHONDRIAL"/>
    <property type="match status" value="1"/>
</dbReference>
<dbReference type="InterPro" id="IPR001308">
    <property type="entry name" value="ETF_a/FixB"/>
</dbReference>
<dbReference type="SUPFAM" id="SSF52467">
    <property type="entry name" value="DHS-like NAD/FAD-binding domain"/>
    <property type="match status" value="1"/>
</dbReference>
<dbReference type="CDD" id="cd01715">
    <property type="entry name" value="ETF_alpha"/>
    <property type="match status" value="1"/>
</dbReference>
<sequence>MTKQSAIWVVAERGLGRIQPVTFQLISKARAIAGGRPVVCVLLEGTKDHFEDDITPYGPDRIIIMADDALAQPSDETSALALAQIAQTEQPDSVLFAATASGRSVAPRLQAKLRTGLTADCLDLRYDDDLLVAVKPSYGDNVMCEITCPETRPQMVSVRPNTFAATEAPGIKTTISKVSFSGKIDDRAVITNEQIAVSASTGVNGASKVLALGRGAASDQTVALARKIAAALGASVGVSRPLTDRPDFTVDQQIGQSGNTISPDLLINVGISGATQYLVGIDQSKLIVSVNREADAPIMKQSDYTYVGDANAFLQALAKRLNL</sequence>
<evidence type="ECO:0000259" key="2">
    <source>
        <dbReference type="SMART" id="SM00893"/>
    </source>
</evidence>
<name>A0ABY7WSB7_9LACO</name>
<protein>
    <submittedName>
        <fullName evidence="3">Electron transfer flavoprotein subunit alpha/FixB family protein</fullName>
    </submittedName>
</protein>
<evidence type="ECO:0000313" key="3">
    <source>
        <dbReference type="EMBL" id="WDF82025.1"/>
    </source>
</evidence>
<dbReference type="Proteomes" id="UP001220377">
    <property type="component" value="Chromosome"/>
</dbReference>
<dbReference type="InterPro" id="IPR014729">
    <property type="entry name" value="Rossmann-like_a/b/a_fold"/>
</dbReference>
<dbReference type="InterPro" id="IPR033947">
    <property type="entry name" value="ETF_alpha_N"/>
</dbReference>
<dbReference type="InterPro" id="IPR014730">
    <property type="entry name" value="ETF_a/b_N"/>
</dbReference>
<gene>
    <name evidence="3" type="ORF">PQ472_08835</name>
</gene>
<dbReference type="Gene3D" id="3.40.50.1220">
    <property type="entry name" value="TPP-binding domain"/>
    <property type="match status" value="1"/>
</dbReference>
<organism evidence="3 4">
    <name type="scientific">Lacticaseibacillus pabuli</name>
    <dbReference type="NCBI Taxonomy" id="3025672"/>
    <lineage>
        <taxon>Bacteria</taxon>
        <taxon>Bacillati</taxon>
        <taxon>Bacillota</taxon>
        <taxon>Bacilli</taxon>
        <taxon>Lactobacillales</taxon>
        <taxon>Lactobacillaceae</taxon>
        <taxon>Lacticaseibacillus</taxon>
    </lineage>
</organism>
<dbReference type="PIRSF" id="PIRSF000089">
    <property type="entry name" value="Electra_flavoP_a"/>
    <property type="match status" value="1"/>
</dbReference>